<dbReference type="InterPro" id="IPR012340">
    <property type="entry name" value="NA-bd_OB-fold"/>
</dbReference>
<dbReference type="InterPro" id="IPR019978">
    <property type="entry name" value="Ribosomal_uS17_archaeal"/>
</dbReference>
<dbReference type="SUPFAM" id="SSF50249">
    <property type="entry name" value="Nucleic acid-binding proteins"/>
    <property type="match status" value="1"/>
</dbReference>
<dbReference type="CDD" id="cd00364">
    <property type="entry name" value="Ribosomal_uS17"/>
    <property type="match status" value="1"/>
</dbReference>
<comment type="similarity">
    <text evidence="1 6">Belongs to the universal ribosomal protein uS17 family.</text>
</comment>
<dbReference type="NCBIfam" id="NF006345">
    <property type="entry name" value="PRK08572.1"/>
    <property type="match status" value="1"/>
</dbReference>
<reference evidence="8" key="1">
    <citation type="submission" date="2015-10" db="EMBL/GenBank/DDBJ databases">
        <authorList>
            <person name="Lehtovirta-Morley L.E."/>
            <person name="Vieille C."/>
        </authorList>
    </citation>
    <scope>NUCLEOTIDE SEQUENCE [LARGE SCALE GENOMIC DNA]</scope>
</reference>
<dbReference type="Gene3D" id="2.40.50.1000">
    <property type="match status" value="1"/>
</dbReference>
<keyword evidence="8" id="KW-1185">Reference proteome</keyword>
<dbReference type="AlphaFoldDB" id="A0A128A2Z4"/>
<evidence type="ECO:0000256" key="2">
    <source>
        <dbReference type="ARBA" id="ARBA00022730"/>
    </source>
</evidence>
<dbReference type="Pfam" id="PF00366">
    <property type="entry name" value="Ribosomal_S17"/>
    <property type="match status" value="1"/>
</dbReference>
<dbReference type="GO" id="GO:0006412">
    <property type="term" value="P:translation"/>
    <property type="evidence" value="ECO:0007669"/>
    <property type="project" value="UniProtKB-UniRule"/>
</dbReference>
<dbReference type="InterPro" id="IPR028333">
    <property type="entry name" value="Ribosomal_uS17_arc/euk"/>
</dbReference>
<evidence type="ECO:0000256" key="1">
    <source>
        <dbReference type="ARBA" id="ARBA00010254"/>
    </source>
</evidence>
<sequence>MTKNIGLSVKAPKTECDDDLCPFHGILSIRGKLVQGKVVSAKAPKTVVVQQEFPRLDIKYKRYARSQSKLHAHRPQCIDVKEGDVVLTAECRPLSKSVSFVVVEVVS</sequence>
<keyword evidence="3 6" id="KW-0694">RNA-binding</keyword>
<dbReference type="GO" id="GO:0003735">
    <property type="term" value="F:structural constituent of ribosome"/>
    <property type="evidence" value="ECO:0007669"/>
    <property type="project" value="UniProtKB-UniRule"/>
</dbReference>
<evidence type="ECO:0000256" key="6">
    <source>
        <dbReference type="HAMAP-Rule" id="MF_01345"/>
    </source>
</evidence>
<accession>A0A128A2Z4</accession>
<gene>
    <name evidence="7" type="primary">rps17p</name>
    <name evidence="6" type="synonym">rps17</name>
    <name evidence="7" type="ORF">NDEV_0937</name>
</gene>
<dbReference type="Proteomes" id="UP000196239">
    <property type="component" value="Chromosome 1"/>
</dbReference>
<dbReference type="NCBIfam" id="TIGR03630">
    <property type="entry name" value="uS17_arch"/>
    <property type="match status" value="1"/>
</dbReference>
<evidence type="ECO:0000256" key="5">
    <source>
        <dbReference type="ARBA" id="ARBA00023274"/>
    </source>
</evidence>
<proteinExistence type="inferred from homology"/>
<dbReference type="InterPro" id="IPR000266">
    <property type="entry name" value="Ribosomal_uS17"/>
</dbReference>
<comment type="function">
    <text evidence="6">One of the primary rRNA binding proteins, it binds specifically to the 5'-end of 16S ribosomal RNA.</text>
</comment>
<keyword evidence="4 6" id="KW-0689">Ribosomal protein</keyword>
<keyword evidence="2 6" id="KW-0699">rRNA-binding</keyword>
<protein>
    <recommendedName>
        <fullName evidence="6">Small ribosomal subunit protein uS17</fullName>
    </recommendedName>
</protein>
<dbReference type="KEGG" id="ndv:NDEV_0937"/>
<dbReference type="PRINTS" id="PR00973">
    <property type="entry name" value="RIBOSOMALS17"/>
</dbReference>
<dbReference type="GO" id="GO:0022627">
    <property type="term" value="C:cytosolic small ribosomal subunit"/>
    <property type="evidence" value="ECO:0007669"/>
    <property type="project" value="UniProtKB-UniRule"/>
</dbReference>
<evidence type="ECO:0000256" key="4">
    <source>
        <dbReference type="ARBA" id="ARBA00022980"/>
    </source>
</evidence>
<name>A0A128A2Z4_9ARCH</name>
<comment type="subunit">
    <text evidence="6">Part of the 30S ribosomal subunit.</text>
</comment>
<evidence type="ECO:0000256" key="3">
    <source>
        <dbReference type="ARBA" id="ARBA00022884"/>
    </source>
</evidence>
<keyword evidence="5 6" id="KW-0687">Ribonucleoprotein</keyword>
<dbReference type="PANTHER" id="PTHR10744">
    <property type="entry name" value="40S RIBOSOMAL PROTEIN S11 FAMILY MEMBER"/>
    <property type="match status" value="1"/>
</dbReference>
<evidence type="ECO:0000313" key="8">
    <source>
        <dbReference type="Proteomes" id="UP000196239"/>
    </source>
</evidence>
<dbReference type="EMBL" id="LN890280">
    <property type="protein sequence ID" value="CUR51702.1"/>
    <property type="molecule type" value="Genomic_DNA"/>
</dbReference>
<evidence type="ECO:0000313" key="7">
    <source>
        <dbReference type="EMBL" id="CUR51702.1"/>
    </source>
</evidence>
<dbReference type="PANTHER" id="PTHR10744:SF9">
    <property type="entry name" value="40S RIBOSOMAL PROTEIN S11-RELATED"/>
    <property type="match status" value="1"/>
</dbReference>
<dbReference type="GO" id="GO:0019843">
    <property type="term" value="F:rRNA binding"/>
    <property type="evidence" value="ECO:0007669"/>
    <property type="project" value="UniProtKB-UniRule"/>
</dbReference>
<dbReference type="HAMAP" id="MF_01345_A">
    <property type="entry name" value="Ribosomal_uS17_A"/>
    <property type="match status" value="1"/>
</dbReference>
<organism evidence="7 8">
    <name type="scientific">Nitrosotalea devaniterrae</name>
    <dbReference type="NCBI Taxonomy" id="1078905"/>
    <lineage>
        <taxon>Archaea</taxon>
        <taxon>Nitrososphaerota</taxon>
        <taxon>Nitrososphaeria</taxon>
        <taxon>Nitrosotaleales</taxon>
        <taxon>Nitrosotaleaceae</taxon>
        <taxon>Nitrosotalea</taxon>
    </lineage>
</organism>